<dbReference type="InterPro" id="IPR011990">
    <property type="entry name" value="TPR-like_helical_dom_sf"/>
</dbReference>
<evidence type="ECO:0000313" key="3">
    <source>
        <dbReference type="EMBL" id="TDT88337.1"/>
    </source>
</evidence>
<dbReference type="Gene3D" id="1.25.40.10">
    <property type="entry name" value="Tetratricopeptide repeat domain"/>
    <property type="match status" value="2"/>
</dbReference>
<keyword evidence="1" id="KW-0732">Signal</keyword>
<reference evidence="3 5" key="2">
    <citation type="submission" date="2019-03" db="EMBL/GenBank/DDBJ databases">
        <title>Genomic Encyclopedia of Type Strains, Phase IV (KMG-IV): sequencing the most valuable type-strain genomes for metagenomic binning, comparative biology and taxonomic classification.</title>
        <authorList>
            <person name="Goeker M."/>
        </authorList>
    </citation>
    <scope>NUCLEOTIDE SEQUENCE [LARGE SCALE GENOMIC DNA]</scope>
    <source>
        <strain evidence="3 5">DSM 101483</strain>
    </source>
</reference>
<proteinExistence type="predicted"/>
<keyword evidence="4" id="KW-1185">Reference proteome</keyword>
<organism evidence="3 5">
    <name type="scientific">Pseudodesulfovibrio indicus</name>
    <dbReference type="NCBI Taxonomy" id="1716143"/>
    <lineage>
        <taxon>Bacteria</taxon>
        <taxon>Pseudomonadati</taxon>
        <taxon>Thermodesulfobacteriota</taxon>
        <taxon>Desulfovibrionia</taxon>
        <taxon>Desulfovibrionales</taxon>
        <taxon>Desulfovibrionaceae</taxon>
    </lineage>
</organism>
<evidence type="ECO:0000313" key="2">
    <source>
        <dbReference type="EMBL" id="AMK11796.1"/>
    </source>
</evidence>
<reference evidence="2 4" key="1">
    <citation type="journal article" date="2016" name="Front. Microbiol.">
        <title>Genome Sequence of the Piezophilic, Mesophilic Sulfate-Reducing Bacterium Desulfovibrio indicus J2T.</title>
        <authorList>
            <person name="Cao J."/>
            <person name="Maignien L."/>
            <person name="Shao Z."/>
            <person name="Alain K."/>
            <person name="Jebbar M."/>
        </authorList>
    </citation>
    <scope>NUCLEOTIDE SEQUENCE [LARGE SCALE GENOMIC DNA]</scope>
    <source>
        <strain evidence="2 4">J2</strain>
    </source>
</reference>
<dbReference type="AlphaFoldDB" id="A0A126QPY3"/>
<dbReference type="RefSeq" id="WP_066804188.1">
    <property type="nucleotide sequence ID" value="NZ_CP014206.1"/>
</dbReference>
<dbReference type="EMBL" id="SOBK01000006">
    <property type="protein sequence ID" value="TDT88337.1"/>
    <property type="molecule type" value="Genomic_DNA"/>
</dbReference>
<dbReference type="Proteomes" id="UP000295506">
    <property type="component" value="Unassembled WGS sequence"/>
</dbReference>
<dbReference type="Pfam" id="PF13174">
    <property type="entry name" value="TPR_6"/>
    <property type="match status" value="2"/>
</dbReference>
<dbReference type="KEGG" id="dej:AWY79_12060"/>
<dbReference type="SUPFAM" id="SSF48452">
    <property type="entry name" value="TPR-like"/>
    <property type="match status" value="2"/>
</dbReference>
<dbReference type="InterPro" id="IPR019734">
    <property type="entry name" value="TPR_rpt"/>
</dbReference>
<gene>
    <name evidence="2" type="ORF">AWY79_12060</name>
    <name evidence="3" type="ORF">EDC59_106150</name>
</gene>
<feature type="chain" id="PRO_5044548224" evidence="1">
    <location>
        <begin position="25"/>
        <end position="694"/>
    </location>
</feature>
<evidence type="ECO:0000313" key="4">
    <source>
        <dbReference type="Proteomes" id="UP000055611"/>
    </source>
</evidence>
<evidence type="ECO:0000313" key="5">
    <source>
        <dbReference type="Proteomes" id="UP000295506"/>
    </source>
</evidence>
<feature type="signal peptide" evidence="1">
    <location>
        <begin position="1"/>
        <end position="24"/>
    </location>
</feature>
<sequence>MRFNAVHPVLAAVLILALAAPGLAQDKQTFQQWLEHYEAWDRLEKEYARESAAEAPEAILKRAQVYLNLNSPDKALEIIEMTPAFDGELEARRLWLGGQAYRGLGDLTKAVLWYTQASKFMTDDEIKRRFGSEPSLDTIWHDVWLKMYWSYNANHTLTRDSQKEALDLVLSVGRKVWDNEFWNQVSSHINPGQSADDAKTPNQAVSPAVPLVSTEDTQRIAQAMAAISLEKFEDASLLVSDLPQEALLSFWNSILTFLQTGNPPENLNVFLEGNYLKANAFWAGNLLAPYSKSRAEWFLGNPDSAAWTQFRNNLLTMSPADADKAIENELGSMLISEQTSTLLRNFKLALSLSNGDFETASTTWNSINKSTLPICLRLAGVLAFKEHLNKVLPESPAQAYALYPILTALSGAGGQEAHPQTEAPFWTAAPADQLQTLSTAQYPLDRLLLLAYWQQRFAKEPSVALAKRAAYLFDDSSFGINGLLYLADDAVKAKRLQLGAFYLNRIDEPALPANLQMAWLDAKTRLELESGRQATALETYQKMTATGEPIPVMTRLRMALLYQQRREYETAQKELLAMWDARATMTTALQAETLFWLGEGEQAMRNPDKALDYYLKLAWQYPGENIWALTAMYRASLIYEKRGKYETAKRLLTTVVRNAARKEQKEAAQARIEAINNKMGKPEAGAEDALVYPF</sequence>
<protein>
    <submittedName>
        <fullName evidence="3">Tetratricopeptide repeat protein</fullName>
    </submittedName>
</protein>
<dbReference type="Proteomes" id="UP000055611">
    <property type="component" value="Chromosome"/>
</dbReference>
<evidence type="ECO:0000256" key="1">
    <source>
        <dbReference type="SAM" id="SignalP"/>
    </source>
</evidence>
<name>A0A126QPY3_9BACT</name>
<accession>A0A126QPY3</accession>
<dbReference type="EMBL" id="CP014206">
    <property type="protein sequence ID" value="AMK11796.1"/>
    <property type="molecule type" value="Genomic_DNA"/>
</dbReference>